<dbReference type="NCBIfam" id="TIGR01894">
    <property type="entry name" value="cas_TM1795_cmr1"/>
    <property type="match status" value="1"/>
</dbReference>
<dbReference type="STRING" id="54262.CHITON_1043"/>
<reference evidence="5" key="1">
    <citation type="submission" date="2016-01" db="EMBL/GenBank/DDBJ databases">
        <authorList>
            <person name="Vorgias C.E."/>
        </authorList>
    </citation>
    <scope>NUCLEOTIDE SEQUENCE [LARGE SCALE GENOMIC DNA]</scope>
</reference>
<dbReference type="EMBL" id="LN999010">
    <property type="protein sequence ID" value="CUX77822.1"/>
    <property type="molecule type" value="Genomic_DNA"/>
</dbReference>
<dbReference type="KEGG" id="tch:CHITON_1043"/>
<dbReference type="GO" id="GO:0051607">
    <property type="term" value="P:defense response to virus"/>
    <property type="evidence" value="ECO:0007669"/>
    <property type="project" value="UniProtKB-KW"/>
</dbReference>
<evidence type="ECO:0000256" key="1">
    <source>
        <dbReference type="ARBA" id="ARBA00023118"/>
    </source>
</evidence>
<dbReference type="InterPro" id="IPR005537">
    <property type="entry name" value="RAMP_III_fam"/>
</dbReference>
<dbReference type="AlphaFoldDB" id="A0A160VSH2"/>
<feature type="domain" description="Cmr1 C-terminal" evidence="3">
    <location>
        <begin position="179"/>
        <end position="299"/>
    </location>
</feature>
<dbReference type="Pfam" id="PF03787">
    <property type="entry name" value="RAMPs"/>
    <property type="match status" value="1"/>
</dbReference>
<name>A0A160VSH2_9EURY</name>
<evidence type="ECO:0000313" key="5">
    <source>
        <dbReference type="Proteomes" id="UP000093069"/>
    </source>
</evidence>
<accession>A0A160VSH2</accession>
<gene>
    <name evidence="4" type="ORF">CHITON_1043</name>
</gene>
<protein>
    <submittedName>
        <fullName evidence="4">CRISPR-associated RAMP Cmr1</fullName>
    </submittedName>
</protein>
<evidence type="ECO:0000259" key="2">
    <source>
        <dbReference type="Pfam" id="PF03787"/>
    </source>
</evidence>
<evidence type="ECO:0000313" key="4">
    <source>
        <dbReference type="EMBL" id="CUX77822.1"/>
    </source>
</evidence>
<feature type="domain" description="CRISPR type III-associated protein" evidence="2">
    <location>
        <begin position="1"/>
        <end position="116"/>
    </location>
</feature>
<sequence>MRWWFRALAGNYFGNDIEGLKKAESYVFGSTERKSRVKVIVNSNENNIKYGKAPIPMVWKDGKRLLARCIKEKSTFSVTLLSYDFHALYLSTLSFVAMSFLGGIGFRSNRGTGSIKILGIESNSVKLPFSLLPCGPNQFENVVKTLLDEFMNTIKKFQRKDNPKRKWECGISCPPYSSFKCFSLWLWPDDSSDIRKIVREVCYSEHETLDSPKSLLGAFEKEFKTKKIYQDEIFGLPRPKCGLKGRRASPMKVGVVYLGETPYVRFSVFKTCPFSLNKKDVRWELIDRFLSNIKAQKIFHGGE</sequence>
<dbReference type="Proteomes" id="UP000093069">
    <property type="component" value="Chromosome I"/>
</dbReference>
<keyword evidence="1" id="KW-0051">Antiviral defense</keyword>
<proteinExistence type="predicted"/>
<dbReference type="Pfam" id="PF22407">
    <property type="entry name" value="Cmr1_C"/>
    <property type="match status" value="1"/>
</dbReference>
<dbReference type="InterPro" id="IPR055061">
    <property type="entry name" value="Cmr1_C"/>
</dbReference>
<dbReference type="InterPro" id="IPR007522">
    <property type="entry name" value="CRISPR-assoc_prot_TM1795"/>
</dbReference>
<evidence type="ECO:0000259" key="3">
    <source>
        <dbReference type="Pfam" id="PF22407"/>
    </source>
</evidence>
<organism evidence="4 5">
    <name type="scientific">Thermococcus chitonophagus</name>
    <dbReference type="NCBI Taxonomy" id="54262"/>
    <lineage>
        <taxon>Archaea</taxon>
        <taxon>Methanobacteriati</taxon>
        <taxon>Methanobacteriota</taxon>
        <taxon>Thermococci</taxon>
        <taxon>Thermococcales</taxon>
        <taxon>Thermococcaceae</taxon>
        <taxon>Thermococcus</taxon>
    </lineage>
</organism>